<dbReference type="CDD" id="cd02440">
    <property type="entry name" value="AdoMet_MTases"/>
    <property type="match status" value="1"/>
</dbReference>
<dbReference type="Proteomes" id="UP000305883">
    <property type="component" value="Unassembled WGS sequence"/>
</dbReference>
<accession>A0A4T0W1I7</accession>
<comment type="caution">
    <text evidence="3">The sequence shown here is derived from an EMBL/GenBank/DDBJ whole genome shotgun (WGS) entry which is preliminary data.</text>
</comment>
<dbReference type="OrthoDB" id="2013972at2759"/>
<name>A0A4T0W1I7_9PEZI</name>
<dbReference type="SUPFAM" id="SSF53335">
    <property type="entry name" value="S-adenosyl-L-methionine-dependent methyltransferases"/>
    <property type="match status" value="1"/>
</dbReference>
<feature type="region of interest" description="Disordered" evidence="2">
    <location>
        <begin position="1"/>
        <end position="54"/>
    </location>
</feature>
<gene>
    <name evidence="3" type="ORF">CH35J_006315</name>
</gene>
<evidence type="ECO:0000256" key="2">
    <source>
        <dbReference type="SAM" id="MobiDB-lite"/>
    </source>
</evidence>
<comment type="similarity">
    <text evidence="1">Belongs to the methyltransferase superfamily. LaeA methyltransferase family.</text>
</comment>
<dbReference type="Pfam" id="PF13489">
    <property type="entry name" value="Methyltransf_23"/>
    <property type="match status" value="1"/>
</dbReference>
<dbReference type="EMBL" id="MWPZ01000004">
    <property type="protein sequence ID" value="TIC99108.1"/>
    <property type="molecule type" value="Genomic_DNA"/>
</dbReference>
<dbReference type="PANTHER" id="PTHR43591">
    <property type="entry name" value="METHYLTRANSFERASE"/>
    <property type="match status" value="1"/>
</dbReference>
<dbReference type="PANTHER" id="PTHR43591:SF24">
    <property type="entry name" value="2-METHOXY-6-POLYPRENYL-1,4-BENZOQUINOL METHYLASE, MITOCHONDRIAL"/>
    <property type="match status" value="1"/>
</dbReference>
<dbReference type="GO" id="GO:0008168">
    <property type="term" value="F:methyltransferase activity"/>
    <property type="evidence" value="ECO:0007669"/>
    <property type="project" value="TreeGrafter"/>
</dbReference>
<sequence length="376" mass="41484">MSNNATTPAATGNAPSPAVAQGPPGGTAGDQNILAADDFSDDDGSSISHQSLTSSTTSITSSILDYRKENGRTYHAYKDGKYTLPNDDQEHDRLDLQHNMFIRSFHDKLGTAPPNELGAKVGRVLDVGTGSGIWAIDFGDDHPEADVTGVDLSPVPTDFVPPNVKFEVDDVEESWTFSQPFDYIHSRLMTGSISNWEKYIRECYKNLSPGGYLELNEGDAVPLSDDGTLTEDSSLMKAVRLWCEALAALGSPFEDVGRLVGVMKDVGFEDVHINCFKWPTNPWAKDHRHKELGIWNYENLSPNLEGFFMAPLTRGLDWTREEVLLLAMEARKDLGNRNIHAYYKMWSIYGRKPLKVEEEEEAPPTATEAPVAVASA</sequence>
<proteinExistence type="inferred from homology"/>
<evidence type="ECO:0000256" key="1">
    <source>
        <dbReference type="ARBA" id="ARBA00038158"/>
    </source>
</evidence>
<evidence type="ECO:0000313" key="4">
    <source>
        <dbReference type="Proteomes" id="UP000305883"/>
    </source>
</evidence>
<dbReference type="InterPro" id="IPR029063">
    <property type="entry name" value="SAM-dependent_MTases_sf"/>
</dbReference>
<reference evidence="3 4" key="1">
    <citation type="journal article" date="2019" name="Genome Biol. Evol.">
        <title>Genomic Plasticity Mediated by Transposable Elements in the Plant Pathogenic Fungus Colletotrichum higginsianum.</title>
        <authorList>
            <person name="Tsushima A."/>
            <person name="Gan P."/>
            <person name="Kumakura N."/>
            <person name="Narusaka M."/>
            <person name="Takano Y."/>
            <person name="Narusaka Y."/>
            <person name="Shirasu K."/>
        </authorList>
    </citation>
    <scope>NUCLEOTIDE SEQUENCE [LARGE SCALE GENOMIC DNA]</scope>
    <source>
        <strain evidence="3 4">MAFF305635-RFP</strain>
    </source>
</reference>
<feature type="compositionally biased region" description="Low complexity" evidence="2">
    <location>
        <begin position="45"/>
        <end position="54"/>
    </location>
</feature>
<feature type="compositionally biased region" description="Low complexity" evidence="2">
    <location>
        <begin position="1"/>
        <end position="18"/>
    </location>
</feature>
<evidence type="ECO:0000313" key="3">
    <source>
        <dbReference type="EMBL" id="TIC99108.1"/>
    </source>
</evidence>
<dbReference type="AlphaFoldDB" id="A0A4T0W1I7"/>
<organism evidence="3 4">
    <name type="scientific">Colletotrichum higginsianum</name>
    <dbReference type="NCBI Taxonomy" id="80884"/>
    <lineage>
        <taxon>Eukaryota</taxon>
        <taxon>Fungi</taxon>
        <taxon>Dikarya</taxon>
        <taxon>Ascomycota</taxon>
        <taxon>Pezizomycotina</taxon>
        <taxon>Sordariomycetes</taxon>
        <taxon>Hypocreomycetidae</taxon>
        <taxon>Glomerellales</taxon>
        <taxon>Glomerellaceae</taxon>
        <taxon>Colletotrichum</taxon>
        <taxon>Colletotrichum destructivum species complex</taxon>
    </lineage>
</organism>
<dbReference type="Gene3D" id="3.40.50.150">
    <property type="entry name" value="Vaccinia Virus protein VP39"/>
    <property type="match status" value="1"/>
</dbReference>
<protein>
    <submittedName>
        <fullName evidence="3">Secondary metabolism regulator LAE1</fullName>
    </submittedName>
</protein>